<proteinExistence type="predicted"/>
<keyword evidence="1" id="KW-0812">Transmembrane</keyword>
<feature type="transmembrane region" description="Helical" evidence="1">
    <location>
        <begin position="181"/>
        <end position="205"/>
    </location>
</feature>
<keyword evidence="3" id="KW-1185">Reference proteome</keyword>
<dbReference type="STRING" id="504805.SAMN05421505_13837"/>
<evidence type="ECO:0000256" key="1">
    <source>
        <dbReference type="SAM" id="Phobius"/>
    </source>
</evidence>
<reference evidence="2 3" key="1">
    <citation type="submission" date="2016-10" db="EMBL/GenBank/DDBJ databases">
        <authorList>
            <person name="de Groot N.N."/>
        </authorList>
    </citation>
    <scope>NUCLEOTIDE SEQUENCE [LARGE SCALE GENOMIC DNA]</scope>
    <source>
        <strain evidence="2 3">CPCC 201354</strain>
    </source>
</reference>
<feature type="transmembrane region" description="Helical" evidence="1">
    <location>
        <begin position="54"/>
        <end position="76"/>
    </location>
</feature>
<evidence type="ECO:0000313" key="3">
    <source>
        <dbReference type="Proteomes" id="UP000198923"/>
    </source>
</evidence>
<gene>
    <name evidence="2" type="ORF">SAMN05421505_13837</name>
</gene>
<evidence type="ECO:0000313" key="2">
    <source>
        <dbReference type="EMBL" id="SDI20912.1"/>
    </source>
</evidence>
<protein>
    <recommendedName>
        <fullName evidence="4">DUF1648 domain-containing protein</fullName>
    </recommendedName>
</protein>
<keyword evidence="1" id="KW-0472">Membrane</keyword>
<sequence length="328" mass="33779">MTPRNRALAIGGAWGVVVTAAVLTVPLSQRGRLPEPLATHWGPGGVDGTASFTATLLVSALLWVIPWALLMGIAVVGPPTTRQGRATWWAALGGWGVLAAGITLLIVYSNLDVAQARDAAMSWWQPVAVVGGGFAAAALAGFLGRGEPDPPQEAASSTGLPTVRLRPGRRTVWIGRTSNRWLAAMSWAAVAPAAILGGGAAAGLLPAHLGWVGLSLAPLAVIGSITSTVRVRIGDDGLTIGFGAFGWPRRHIPLDRVDSAWAEARSPADVGGWGLRGLPGASTIMLRGGQCLVARYTSGGRIAISVDDAERGAALLNALVMERSEALP</sequence>
<dbReference type="EMBL" id="FNCN01000038">
    <property type="protein sequence ID" value="SDI20912.1"/>
    <property type="molecule type" value="Genomic_DNA"/>
</dbReference>
<evidence type="ECO:0008006" key="4">
    <source>
        <dbReference type="Google" id="ProtNLM"/>
    </source>
</evidence>
<accession>A0A1G8IPZ1</accession>
<dbReference type="Proteomes" id="UP000198923">
    <property type="component" value="Unassembled WGS sequence"/>
</dbReference>
<organism evidence="2 3">
    <name type="scientific">Sinosporangium album</name>
    <dbReference type="NCBI Taxonomy" id="504805"/>
    <lineage>
        <taxon>Bacteria</taxon>
        <taxon>Bacillati</taxon>
        <taxon>Actinomycetota</taxon>
        <taxon>Actinomycetes</taxon>
        <taxon>Streptosporangiales</taxon>
        <taxon>Streptosporangiaceae</taxon>
        <taxon>Sinosporangium</taxon>
    </lineage>
</organism>
<keyword evidence="1" id="KW-1133">Transmembrane helix</keyword>
<name>A0A1G8IPZ1_9ACTN</name>
<feature type="transmembrane region" description="Helical" evidence="1">
    <location>
        <begin position="123"/>
        <end position="143"/>
    </location>
</feature>
<feature type="transmembrane region" description="Helical" evidence="1">
    <location>
        <begin position="211"/>
        <end position="229"/>
    </location>
</feature>
<feature type="transmembrane region" description="Helical" evidence="1">
    <location>
        <begin position="88"/>
        <end position="111"/>
    </location>
</feature>
<dbReference type="AlphaFoldDB" id="A0A1G8IPZ1"/>